<dbReference type="InterPro" id="IPR007219">
    <property type="entry name" value="XnlR_reg_dom"/>
</dbReference>
<evidence type="ECO:0000256" key="2">
    <source>
        <dbReference type="ARBA" id="ARBA00023242"/>
    </source>
</evidence>
<reference evidence="5" key="1">
    <citation type="journal article" date="2023" name="Mol. Phylogenet. Evol.">
        <title>Genome-scale phylogeny and comparative genomics of the fungal order Sordariales.</title>
        <authorList>
            <person name="Hensen N."/>
            <person name="Bonometti L."/>
            <person name="Westerberg I."/>
            <person name="Brannstrom I.O."/>
            <person name="Guillou S."/>
            <person name="Cros-Aarteil S."/>
            <person name="Calhoun S."/>
            <person name="Haridas S."/>
            <person name="Kuo A."/>
            <person name="Mondo S."/>
            <person name="Pangilinan J."/>
            <person name="Riley R."/>
            <person name="LaButti K."/>
            <person name="Andreopoulos B."/>
            <person name="Lipzen A."/>
            <person name="Chen C."/>
            <person name="Yan M."/>
            <person name="Daum C."/>
            <person name="Ng V."/>
            <person name="Clum A."/>
            <person name="Steindorff A."/>
            <person name="Ohm R.A."/>
            <person name="Martin F."/>
            <person name="Silar P."/>
            <person name="Natvig D.O."/>
            <person name="Lalanne C."/>
            <person name="Gautier V."/>
            <person name="Ament-Velasquez S.L."/>
            <person name="Kruys A."/>
            <person name="Hutchinson M.I."/>
            <person name="Powell A.J."/>
            <person name="Barry K."/>
            <person name="Miller A.N."/>
            <person name="Grigoriev I.V."/>
            <person name="Debuchy R."/>
            <person name="Gladieux P."/>
            <person name="Hiltunen Thoren M."/>
            <person name="Johannesson H."/>
        </authorList>
    </citation>
    <scope>NUCLEOTIDE SEQUENCE</scope>
    <source>
        <strain evidence="5">CBS 232.78</strain>
    </source>
</reference>
<gene>
    <name evidence="5" type="ORF">B0H63DRAFT_520797</name>
</gene>
<keyword evidence="6" id="KW-1185">Reference proteome</keyword>
<dbReference type="Proteomes" id="UP001285441">
    <property type="component" value="Unassembled WGS sequence"/>
</dbReference>
<keyword evidence="1" id="KW-0479">Metal-binding</keyword>
<dbReference type="InterPro" id="IPR001138">
    <property type="entry name" value="Zn2Cys6_DnaBD"/>
</dbReference>
<dbReference type="InterPro" id="IPR036864">
    <property type="entry name" value="Zn2-C6_fun-type_DNA-bd_sf"/>
</dbReference>
<name>A0AAE0U0T6_9PEZI</name>
<feature type="region of interest" description="Disordered" evidence="3">
    <location>
        <begin position="115"/>
        <end position="158"/>
    </location>
</feature>
<dbReference type="InterPro" id="IPR050797">
    <property type="entry name" value="Carb_Metab_Trans_Reg"/>
</dbReference>
<dbReference type="Pfam" id="PF04082">
    <property type="entry name" value="Fungal_trans"/>
    <property type="match status" value="1"/>
</dbReference>
<organism evidence="5 6">
    <name type="scientific">Podospora didyma</name>
    <dbReference type="NCBI Taxonomy" id="330526"/>
    <lineage>
        <taxon>Eukaryota</taxon>
        <taxon>Fungi</taxon>
        <taxon>Dikarya</taxon>
        <taxon>Ascomycota</taxon>
        <taxon>Pezizomycotina</taxon>
        <taxon>Sordariomycetes</taxon>
        <taxon>Sordariomycetidae</taxon>
        <taxon>Sordariales</taxon>
        <taxon>Podosporaceae</taxon>
        <taxon>Podospora</taxon>
    </lineage>
</organism>
<dbReference type="PROSITE" id="PS50048">
    <property type="entry name" value="ZN2_CY6_FUNGAL_2"/>
    <property type="match status" value="1"/>
</dbReference>
<feature type="domain" description="Zn(2)-C6 fungal-type" evidence="4">
    <location>
        <begin position="65"/>
        <end position="94"/>
    </location>
</feature>
<keyword evidence="2" id="KW-0539">Nucleus</keyword>
<comment type="caution">
    <text evidence="5">The sequence shown here is derived from an EMBL/GenBank/DDBJ whole genome shotgun (WGS) entry which is preliminary data.</text>
</comment>
<evidence type="ECO:0000313" key="5">
    <source>
        <dbReference type="EMBL" id="KAK3386722.1"/>
    </source>
</evidence>
<feature type="region of interest" description="Disordered" evidence="3">
    <location>
        <begin position="457"/>
        <end position="483"/>
    </location>
</feature>
<dbReference type="PANTHER" id="PTHR31668:SF29">
    <property type="entry name" value="ZN(2)-C6 FUNGAL-TYPE DOMAIN-CONTAINING PROTEIN"/>
    <property type="match status" value="1"/>
</dbReference>
<dbReference type="SMART" id="SM00066">
    <property type="entry name" value="GAL4"/>
    <property type="match status" value="1"/>
</dbReference>
<proteinExistence type="predicted"/>
<dbReference type="Gene3D" id="4.10.240.10">
    <property type="entry name" value="Zn(2)-C6 fungal-type DNA-binding domain"/>
    <property type="match status" value="1"/>
</dbReference>
<dbReference type="SUPFAM" id="SSF57701">
    <property type="entry name" value="Zn2/Cys6 DNA-binding domain"/>
    <property type="match status" value="1"/>
</dbReference>
<dbReference type="AlphaFoldDB" id="A0AAE0U0T6"/>
<dbReference type="CDD" id="cd12148">
    <property type="entry name" value="fungal_TF_MHR"/>
    <property type="match status" value="1"/>
</dbReference>
<feature type="compositionally biased region" description="Polar residues" evidence="3">
    <location>
        <begin position="143"/>
        <end position="157"/>
    </location>
</feature>
<dbReference type="CDD" id="cd00067">
    <property type="entry name" value="GAL4"/>
    <property type="match status" value="1"/>
</dbReference>
<accession>A0AAE0U0T6</accession>
<dbReference type="GO" id="GO:0008270">
    <property type="term" value="F:zinc ion binding"/>
    <property type="evidence" value="ECO:0007669"/>
    <property type="project" value="InterPro"/>
</dbReference>
<dbReference type="PANTHER" id="PTHR31668">
    <property type="entry name" value="GLUCOSE TRANSPORT TRANSCRIPTION REGULATOR RGT1-RELATED-RELATED"/>
    <property type="match status" value="1"/>
</dbReference>
<evidence type="ECO:0000256" key="3">
    <source>
        <dbReference type="SAM" id="MobiDB-lite"/>
    </source>
</evidence>
<evidence type="ECO:0000313" key="6">
    <source>
        <dbReference type="Proteomes" id="UP001285441"/>
    </source>
</evidence>
<protein>
    <recommendedName>
        <fullName evidence="4">Zn(2)-C6 fungal-type domain-containing protein</fullName>
    </recommendedName>
</protein>
<dbReference type="GO" id="GO:0000981">
    <property type="term" value="F:DNA-binding transcription factor activity, RNA polymerase II-specific"/>
    <property type="evidence" value="ECO:0007669"/>
    <property type="project" value="InterPro"/>
</dbReference>
<dbReference type="EMBL" id="JAULSW010000003">
    <property type="protein sequence ID" value="KAK3386722.1"/>
    <property type="molecule type" value="Genomic_DNA"/>
</dbReference>
<feature type="region of interest" description="Disordered" evidence="3">
    <location>
        <begin position="1"/>
        <end position="57"/>
    </location>
</feature>
<evidence type="ECO:0000259" key="4">
    <source>
        <dbReference type="PROSITE" id="PS50048"/>
    </source>
</evidence>
<dbReference type="GO" id="GO:0003677">
    <property type="term" value="F:DNA binding"/>
    <property type="evidence" value="ECO:0007669"/>
    <property type="project" value="InterPro"/>
</dbReference>
<evidence type="ECO:0000256" key="1">
    <source>
        <dbReference type="ARBA" id="ARBA00022723"/>
    </source>
</evidence>
<dbReference type="GO" id="GO:0006351">
    <property type="term" value="P:DNA-templated transcription"/>
    <property type="evidence" value="ECO:0007669"/>
    <property type="project" value="InterPro"/>
</dbReference>
<reference evidence="5" key="2">
    <citation type="submission" date="2023-06" db="EMBL/GenBank/DDBJ databases">
        <authorList>
            <consortium name="Lawrence Berkeley National Laboratory"/>
            <person name="Haridas S."/>
            <person name="Hensen N."/>
            <person name="Bonometti L."/>
            <person name="Westerberg I."/>
            <person name="Brannstrom I.O."/>
            <person name="Guillou S."/>
            <person name="Cros-Aarteil S."/>
            <person name="Calhoun S."/>
            <person name="Kuo A."/>
            <person name="Mondo S."/>
            <person name="Pangilinan J."/>
            <person name="Riley R."/>
            <person name="LaButti K."/>
            <person name="Andreopoulos B."/>
            <person name="Lipzen A."/>
            <person name="Chen C."/>
            <person name="Yanf M."/>
            <person name="Daum C."/>
            <person name="Ng V."/>
            <person name="Clum A."/>
            <person name="Steindorff A."/>
            <person name="Ohm R."/>
            <person name="Martin F."/>
            <person name="Silar P."/>
            <person name="Natvig D."/>
            <person name="Lalanne C."/>
            <person name="Gautier V."/>
            <person name="Ament-velasquez S.L."/>
            <person name="Kruys A."/>
            <person name="Hutchinson M.I."/>
            <person name="Powell A.J."/>
            <person name="Barry K."/>
            <person name="Miller A.N."/>
            <person name="Grigoriev I.V."/>
            <person name="Debuchy R."/>
            <person name="Gladieux P."/>
            <person name="Thoren M.H."/>
            <person name="Johannesson H."/>
        </authorList>
    </citation>
    <scope>NUCLEOTIDE SEQUENCE</scope>
    <source>
        <strain evidence="5">CBS 232.78</strain>
    </source>
</reference>
<sequence>MKSEEDVNQSHGPGSIPACPNPESSPKRKRAPSSSAPGSGPGQTTSAAPVPQSARAAVSASKLPVCDYCRKRRIRCDLQSPCQQCQNASLTCKRDHVPRKRGPKRGHGRVINELRAQEAHEKKHPARGTSVDFDMGTDEGPQSGFTSRATSGASSPQDMAWAQVHTDHSGGFTTKQYRPTSRSYDHLIPQCVRLYYEHIYPIMPLLYMPAIREMILRPLEPSEKNLIYALSALTCFHMSGKSIQAQGPDSWEKAGRYFLDECIAVRQSYDFVQDLSISTIISSFWLSTSFFEISESRKSWYYLREALTFALDLGLQDDATYEGLNPEDALCRQRVFWQLFVTERSFAVLRNKPIVFKKTPRLPTRRHPYESPDIHSGFLQLISSYVPLDESFVAAWNDGSDPRVSATTYLALQSRLAIPPSFLARRPKAASLFVGNTNGVSQDASVPSAAGANPICNSSSTSLSDDGDSDGSGNYQSESHSEPTDIQKADLLITQQWLRLIVWQSSFKQGLLSGSSRDESMQFSFPLAIAQRTTSILATLPPSAVEVHGMGIFEKIFEIGTWCMNVLGAYNGLGSGNGGFVIGDRRKGTIAIDPLEFFVKTLSASPNSRTQFAEKLLLFASEQPGGMKMALEAPLSVSTAQAASVVEEAVEGDEEEGIQLESAQVQERQRPTELDTSGVGMDFERTIIIADNSDGTPNDGATLSQPSVDNMLLPSPGLSSHSGYYAWGGNAGGSATTSEYGQDMDGMIFSPMERSPAGFTTSPESSGWVGGAPTTYFNVNPNNTAAGYAAGFVVGRRPGFTTPPPNFEEDI</sequence>
<dbReference type="Pfam" id="PF00172">
    <property type="entry name" value="Zn_clus"/>
    <property type="match status" value="1"/>
</dbReference>